<reference evidence="3 4" key="1">
    <citation type="journal article" date="2015" name="Stand. Genomic Sci.">
        <title>Genomic Encyclopedia of Bacterial and Archaeal Type Strains, Phase III: the genomes of soil and plant-associated and newly described type strains.</title>
        <authorList>
            <person name="Whitman W.B."/>
            <person name="Woyke T."/>
            <person name="Klenk H.P."/>
            <person name="Zhou Y."/>
            <person name="Lilburn T.G."/>
            <person name="Beck B.J."/>
            <person name="De Vos P."/>
            <person name="Vandamme P."/>
            <person name="Eisen J.A."/>
            <person name="Garrity G."/>
            <person name="Hugenholtz P."/>
            <person name="Kyrpides N.C."/>
        </authorList>
    </citation>
    <scope>NUCLEOTIDE SEQUENCE [LARGE SCALE GENOMIC DNA]</scope>
    <source>
        <strain evidence="3 4">VKM Ac-2541</strain>
    </source>
</reference>
<keyword evidence="1" id="KW-0732">Signal</keyword>
<dbReference type="InterPro" id="IPR039424">
    <property type="entry name" value="SBP_5"/>
</dbReference>
<sequence length="583" mass="63682">MNARRKMGIAAMAAFALVLTACGGGGDNTNGSGSTTKAEFNAALGKVFNPSDKKGGTVKFADESAPDSVDPGDTYYGSQWDMIRLWGRALTMFKVAPGDASNELVGDLAEGLGEPSDNAKTWTYKLRKGLVFEDGTPITSKDVKYAVERSTSKEVHPDGPAYFDSMLAWPAGWKGAYLSKGMDTSSAIETPDDQTIVFHLKTPFAGMDYLAMTPQTIPVPKAKDTGAKYKEHVVSSGPYMFESYSDAKGYNLVRNPKWDQATDPNRKALPDRIEMSMNVNAEDIDNRILSGDLDVAVTGVGVTPATQARVLADPNLKARADNPTLGRFQYISINPTVKPFDNIECRKAVMYGMDKTAYQTAYGGPFAGGELASNLMPPVIPGQEKFDLWATPDSKGDVAKAKEALTKCGYPNGFETNMSYRTERPKEKATVEAFQQSLAKIGIKITPKNFPRKDYFGTYAGNPPYVRSHNLGLVVNSWGADWNDGFGFLSQITDSRVIRETGGSSNTSVRIPEVDKLLDAGTVELDKTKREKIWVDVDKKVMEQAVIYPGLWAKTLMVRGQNLTNVFVNDQFGMYDYLSLGKP</sequence>
<dbReference type="SUPFAM" id="SSF53850">
    <property type="entry name" value="Periplasmic binding protein-like II"/>
    <property type="match status" value="1"/>
</dbReference>
<dbReference type="Gene3D" id="3.40.190.10">
    <property type="entry name" value="Periplasmic binding protein-like II"/>
    <property type="match status" value="1"/>
</dbReference>
<dbReference type="GO" id="GO:0015833">
    <property type="term" value="P:peptide transport"/>
    <property type="evidence" value="ECO:0007669"/>
    <property type="project" value="TreeGrafter"/>
</dbReference>
<dbReference type="PIRSF" id="PIRSF002741">
    <property type="entry name" value="MppA"/>
    <property type="match status" value="1"/>
</dbReference>
<feature type="domain" description="Solute-binding protein family 5" evidence="2">
    <location>
        <begin position="103"/>
        <end position="495"/>
    </location>
</feature>
<dbReference type="InterPro" id="IPR030678">
    <property type="entry name" value="Peptide/Ni-bd"/>
</dbReference>
<dbReference type="GO" id="GO:1904680">
    <property type="term" value="F:peptide transmembrane transporter activity"/>
    <property type="evidence" value="ECO:0007669"/>
    <property type="project" value="TreeGrafter"/>
</dbReference>
<comment type="caution">
    <text evidence="3">The sequence shown here is derived from an EMBL/GenBank/DDBJ whole genome shotgun (WGS) entry which is preliminary data.</text>
</comment>
<dbReference type="OrthoDB" id="9796817at2"/>
<dbReference type="Gene3D" id="3.10.105.10">
    <property type="entry name" value="Dipeptide-binding Protein, Domain 3"/>
    <property type="match status" value="1"/>
</dbReference>
<evidence type="ECO:0000256" key="1">
    <source>
        <dbReference type="SAM" id="SignalP"/>
    </source>
</evidence>
<dbReference type="InterPro" id="IPR000914">
    <property type="entry name" value="SBP_5_dom"/>
</dbReference>
<gene>
    <name evidence="3" type="ORF">EV646_102192</name>
</gene>
<keyword evidence="4" id="KW-1185">Reference proteome</keyword>
<protein>
    <submittedName>
        <fullName evidence="3">Peptide/nickel transport system substrate-binding protein</fullName>
    </submittedName>
</protein>
<name>A0A4R2J1D9_9ACTN</name>
<dbReference type="PANTHER" id="PTHR30290:SF83">
    <property type="entry name" value="ABC TRANSPORTER SUBSTRATE-BINDING PROTEIN"/>
    <property type="match status" value="1"/>
</dbReference>
<evidence type="ECO:0000313" key="3">
    <source>
        <dbReference type="EMBL" id="TCO50119.1"/>
    </source>
</evidence>
<feature type="signal peptide" evidence="1">
    <location>
        <begin position="1"/>
        <end position="23"/>
    </location>
</feature>
<dbReference type="EMBL" id="SLWR01000002">
    <property type="protein sequence ID" value="TCO50119.1"/>
    <property type="molecule type" value="Genomic_DNA"/>
</dbReference>
<evidence type="ECO:0000313" key="4">
    <source>
        <dbReference type="Proteomes" id="UP000295573"/>
    </source>
</evidence>
<dbReference type="CDD" id="cd08506">
    <property type="entry name" value="PBP2_clavulanate_OppA2"/>
    <property type="match status" value="1"/>
</dbReference>
<dbReference type="PANTHER" id="PTHR30290">
    <property type="entry name" value="PERIPLASMIC BINDING COMPONENT OF ABC TRANSPORTER"/>
    <property type="match status" value="1"/>
</dbReference>
<dbReference type="GO" id="GO:0042597">
    <property type="term" value="C:periplasmic space"/>
    <property type="evidence" value="ECO:0007669"/>
    <property type="project" value="UniProtKB-ARBA"/>
</dbReference>
<feature type="chain" id="PRO_5038753880" evidence="1">
    <location>
        <begin position="24"/>
        <end position="583"/>
    </location>
</feature>
<dbReference type="Proteomes" id="UP000295573">
    <property type="component" value="Unassembled WGS sequence"/>
</dbReference>
<evidence type="ECO:0000259" key="2">
    <source>
        <dbReference type="Pfam" id="PF00496"/>
    </source>
</evidence>
<dbReference type="RefSeq" id="WP_132145220.1">
    <property type="nucleotide sequence ID" value="NZ_SLWR01000002.1"/>
</dbReference>
<accession>A0A4R2J1D9</accession>
<organism evidence="3 4">
    <name type="scientific">Kribbella antiqua</name>
    <dbReference type="NCBI Taxonomy" id="2512217"/>
    <lineage>
        <taxon>Bacteria</taxon>
        <taxon>Bacillati</taxon>
        <taxon>Actinomycetota</taxon>
        <taxon>Actinomycetes</taxon>
        <taxon>Propionibacteriales</taxon>
        <taxon>Kribbellaceae</taxon>
        <taxon>Kribbella</taxon>
    </lineage>
</organism>
<dbReference type="AlphaFoldDB" id="A0A4R2J1D9"/>
<dbReference type="PROSITE" id="PS51257">
    <property type="entry name" value="PROKAR_LIPOPROTEIN"/>
    <property type="match status" value="1"/>
</dbReference>
<dbReference type="GO" id="GO:0043190">
    <property type="term" value="C:ATP-binding cassette (ABC) transporter complex"/>
    <property type="evidence" value="ECO:0007669"/>
    <property type="project" value="InterPro"/>
</dbReference>
<proteinExistence type="predicted"/>
<dbReference type="Pfam" id="PF00496">
    <property type="entry name" value="SBP_bac_5"/>
    <property type="match status" value="1"/>
</dbReference>